<protein>
    <recommendedName>
        <fullName evidence="1">Galactose-1-phosphate uridylyltransferase</fullName>
        <ecNumber evidence="1">2.7.7.12</ecNumber>
    </recommendedName>
</protein>
<dbReference type="SUPFAM" id="SSF54197">
    <property type="entry name" value="HIT-like"/>
    <property type="match status" value="2"/>
</dbReference>
<evidence type="ECO:0000256" key="2">
    <source>
        <dbReference type="PIRSR" id="PIRSR000808-1"/>
    </source>
</evidence>
<dbReference type="KEGG" id="cpat:CLPA_c35150"/>
<dbReference type="PATRIC" id="fig|1262449.3.peg.2543"/>
<dbReference type="Proteomes" id="UP000030905">
    <property type="component" value="Chromosome"/>
</dbReference>
<dbReference type="UniPathway" id="UPA00214"/>
<dbReference type="InterPro" id="IPR036265">
    <property type="entry name" value="HIT-like_sf"/>
</dbReference>
<evidence type="ECO:0000313" key="6">
    <source>
        <dbReference type="EMBL" id="KRU14412.1"/>
    </source>
</evidence>
<dbReference type="EC" id="2.7.7.12" evidence="1"/>
<dbReference type="InterPro" id="IPR053177">
    <property type="entry name" value="ADP-glucose_phosphorylase"/>
</dbReference>
<evidence type="ECO:0000256" key="1">
    <source>
        <dbReference type="NCBIfam" id="TIGR00209"/>
    </source>
</evidence>
<comment type="cofactor">
    <cofactor evidence="3">
        <name>Zn(2+)</name>
        <dbReference type="ChEBI" id="CHEBI:29105"/>
    </cofactor>
    <text evidence="3">Binds 1 zinc ion per subunit.</text>
</comment>
<dbReference type="Pfam" id="PF16268">
    <property type="entry name" value="DUF4921"/>
    <property type="match status" value="1"/>
</dbReference>
<keyword evidence="5" id="KW-0808">Transferase</keyword>
<proteinExistence type="predicted"/>
<accession>A0A0H3JBE2</accession>
<keyword evidence="3" id="KW-0862">Zinc</keyword>
<evidence type="ECO:0000313" key="5">
    <source>
        <dbReference type="EMBL" id="AJA53563.1"/>
    </source>
</evidence>
<reference evidence="6" key="2">
    <citation type="submission" date="2015-10" db="EMBL/GenBank/DDBJ databases">
        <title>Improved Draft Genome Sequence of Clostridium pasteurianum Strain ATCC 6013 (DSM 525) Using a Hybrid Next-Generation Sequencing Approach.</title>
        <authorList>
            <person name="Pyne M.E."/>
            <person name="Utturkar S.M."/>
            <person name="Brown S.D."/>
            <person name="Moo-Young M."/>
            <person name="Chung D.A."/>
            <person name="Chou P.C."/>
        </authorList>
    </citation>
    <scope>NUCLEOTIDE SEQUENCE</scope>
    <source>
        <strain evidence="6">ATCC 6013</strain>
    </source>
</reference>
<feature type="binding site" evidence="3">
    <location>
        <position position="46"/>
    </location>
    <ligand>
        <name>Zn(2+)</name>
        <dbReference type="ChEBI" id="CHEBI:29105"/>
    </ligand>
</feature>
<dbReference type="GO" id="GO:0008270">
    <property type="term" value="F:zinc ion binding"/>
    <property type="evidence" value="ECO:0007669"/>
    <property type="project" value="InterPro"/>
</dbReference>
<dbReference type="InterPro" id="IPR032576">
    <property type="entry name" value="DUF4921"/>
</dbReference>
<keyword evidence="5" id="KW-0548">Nucleotidyltransferase</keyword>
<feature type="binding site" evidence="3">
    <location>
        <position position="99"/>
    </location>
    <ligand>
        <name>Zn(2+)</name>
        <dbReference type="ChEBI" id="CHEBI:29105"/>
    </ligand>
</feature>
<dbReference type="AlphaFoldDB" id="A0A0H3JBE2"/>
<feature type="binding site" evidence="3">
    <location>
        <position position="150"/>
    </location>
    <ligand>
        <name>Zn(2+)</name>
        <dbReference type="ChEBI" id="CHEBI:29105"/>
    </ligand>
</feature>
<dbReference type="GO" id="GO:0006012">
    <property type="term" value="P:galactose metabolic process"/>
    <property type="evidence" value="ECO:0007669"/>
    <property type="project" value="UniProtKB-UniRule"/>
</dbReference>
<feature type="active site" description="Tele-UMP-histidine intermediate" evidence="2">
    <location>
        <position position="152"/>
    </location>
</feature>
<keyword evidence="8" id="KW-1185">Reference proteome</keyword>
<dbReference type="GeneID" id="93075611"/>
<reference evidence="6 7" key="3">
    <citation type="journal article" name="Genome Announc.">
        <title>Improved Draft Genome Sequence of Clostridium pasteurianum Strain ATCC 6013 (DSM 525) Using a Hybrid Next-Generation Sequencing Approach.</title>
        <authorList>
            <person name="Pyne M.E."/>
            <person name="Utturkar S."/>
            <person name="Brown S.D."/>
            <person name="Moo-Young M."/>
            <person name="Chung D.A."/>
            <person name="Chou C.P."/>
        </authorList>
    </citation>
    <scope>NUCLEOTIDE SEQUENCE [LARGE SCALE GENOMIC DNA]</scope>
    <source>
        <strain evidence="6 7">ATCC 6013</strain>
    </source>
</reference>
<dbReference type="NCBIfam" id="TIGR00209">
    <property type="entry name" value="galT_1"/>
    <property type="match status" value="1"/>
</dbReference>
<evidence type="ECO:0000259" key="4">
    <source>
        <dbReference type="Pfam" id="PF16268"/>
    </source>
</evidence>
<gene>
    <name evidence="5" type="primary">galT</name>
    <name evidence="5" type="ORF">CLPA_c35150</name>
    <name evidence="6" type="ORF">CP6013_03670</name>
</gene>
<evidence type="ECO:0000256" key="3">
    <source>
        <dbReference type="PIRSR" id="PIRSR000808-3"/>
    </source>
</evidence>
<feature type="domain" description="DUF4921" evidence="4">
    <location>
        <begin position="105"/>
        <end position="308"/>
    </location>
</feature>
<dbReference type="EMBL" id="JPGY02000001">
    <property type="protein sequence ID" value="KRU14412.1"/>
    <property type="molecule type" value="Genomic_DNA"/>
</dbReference>
<dbReference type="GO" id="GO:0008108">
    <property type="term" value="F:UDP-glucose:hexose-1-phosphate uridylyltransferase activity"/>
    <property type="evidence" value="ECO:0007669"/>
    <property type="project" value="UniProtKB-UniRule"/>
</dbReference>
<dbReference type="PANTHER" id="PTHR42763">
    <property type="entry name" value="ADP-GLUCOSE PHOSPHORYLASE"/>
    <property type="match status" value="1"/>
</dbReference>
<organism evidence="5 8">
    <name type="scientific">Clostridium pasteurianum DSM 525 = ATCC 6013</name>
    <dbReference type="NCBI Taxonomy" id="1262449"/>
    <lineage>
        <taxon>Bacteria</taxon>
        <taxon>Bacillati</taxon>
        <taxon>Bacillota</taxon>
        <taxon>Clostridia</taxon>
        <taxon>Eubacteriales</taxon>
        <taxon>Clostridiaceae</taxon>
        <taxon>Clostridium</taxon>
    </lineage>
</organism>
<dbReference type="eggNOG" id="COG1085">
    <property type="taxonomic scope" value="Bacteria"/>
</dbReference>
<dbReference type="PIRSF" id="PIRSF000808">
    <property type="entry name" value="GalT"/>
    <property type="match status" value="1"/>
</dbReference>
<dbReference type="Gene3D" id="3.30.428.10">
    <property type="entry name" value="HIT-like"/>
    <property type="match status" value="2"/>
</dbReference>
<dbReference type="InterPro" id="IPR001937">
    <property type="entry name" value="GalP_UDPtransf1"/>
</dbReference>
<dbReference type="KEGG" id="cpae:CPAST_c35150"/>
<dbReference type="Proteomes" id="UP000028042">
    <property type="component" value="Unassembled WGS sequence"/>
</dbReference>
<feature type="binding site" evidence="3">
    <location>
        <position position="43"/>
    </location>
    <ligand>
        <name>Zn(2+)</name>
        <dbReference type="ChEBI" id="CHEBI:29105"/>
    </ligand>
</feature>
<reference evidence="5 8" key="1">
    <citation type="journal article" date="2015" name="Genome Announc.">
        <title>Complete Genome Sequence of the Nitrogen-Fixing and Solvent-Producing Clostridium pasteurianum DSM 525.</title>
        <authorList>
            <person name="Poehlein A."/>
            <person name="Grosse-Honebrink A."/>
            <person name="Zhang Y."/>
            <person name="Minton N.P."/>
            <person name="Daniel R."/>
        </authorList>
    </citation>
    <scope>NUCLEOTIDE SEQUENCE [LARGE SCALE GENOMIC DNA]</scope>
    <source>
        <strain evidence="5">DSM 525</strain>
        <strain evidence="8">DSM 525 / ATCC 6013</strain>
    </source>
</reference>
<dbReference type="RefSeq" id="WP_003445880.1">
    <property type="nucleotide sequence ID" value="NZ_ANZB01000008.1"/>
</dbReference>
<keyword evidence="3" id="KW-0479">Metal-binding</keyword>
<evidence type="ECO:0000313" key="7">
    <source>
        <dbReference type="Proteomes" id="UP000028042"/>
    </source>
</evidence>
<dbReference type="PANTHER" id="PTHR42763:SF2">
    <property type="entry name" value="ADP-GLUCOSE PHOSPHORYLASE"/>
    <property type="match status" value="1"/>
</dbReference>
<dbReference type="EMBL" id="CP009268">
    <property type="protein sequence ID" value="AJA53563.1"/>
    <property type="molecule type" value="Genomic_DNA"/>
</dbReference>
<name>A0A0H3JBE2_CLOPA</name>
<evidence type="ECO:0000313" key="8">
    <source>
        <dbReference type="Proteomes" id="UP000030905"/>
    </source>
</evidence>
<sequence>MSHMRINPISKEAVIMSENRLKRPTDFSSDKTENDKISFKKDCPFCIEDQNSSRIKIYEDQISYGVKVVENKYPIVLKKEEAESNVYGFHYVVIEGRDHSKSFYELSREHIGEIIKAYICVSKNIYRNEFIKYVQVFKNHGKNAGASLRHSHSQIIGMNVMPEKIKTEVENSSKYYKDNKTCAFCDLLKDEIKSKERIVYEGKEFIAICPYVSKHRYEIQIIKKKHSSTIFTLNEFEINDLSDVLKIVTNKLHSVLGKDISYNIYYNFLKEEKVKYYHFYIEICPRIVNGAGFEISTGIMVNTILPEIAAKKLREANN</sequence>